<dbReference type="InterPro" id="IPR017927">
    <property type="entry name" value="FAD-bd_FR_type"/>
</dbReference>
<dbReference type="PANTHER" id="PTHR32361">
    <property type="entry name" value="FERRIC/CUPRIC REDUCTASE TRANSMEMBRANE COMPONENT"/>
    <property type="match status" value="1"/>
</dbReference>
<evidence type="ECO:0000256" key="12">
    <source>
        <dbReference type="ARBA" id="ARBA00023180"/>
    </source>
</evidence>
<keyword evidence="9" id="KW-0560">Oxidoreductase</keyword>
<dbReference type="EC" id="1.16.1.9" evidence="3"/>
<feature type="transmembrane region" description="Helical" evidence="15">
    <location>
        <begin position="255"/>
        <end position="276"/>
    </location>
</feature>
<dbReference type="InterPro" id="IPR013121">
    <property type="entry name" value="Fe_red_NAD-bd_6"/>
</dbReference>
<reference evidence="17" key="1">
    <citation type="submission" date="2020-11" db="EMBL/GenBank/DDBJ databases">
        <authorList>
            <consortium name="DOE Joint Genome Institute"/>
            <person name="Ahrendt S."/>
            <person name="Riley R."/>
            <person name="Andreopoulos W."/>
            <person name="Labutti K."/>
            <person name="Pangilinan J."/>
            <person name="Ruiz-Duenas F.J."/>
            <person name="Barrasa J.M."/>
            <person name="Sanchez-Garcia M."/>
            <person name="Camarero S."/>
            <person name="Miyauchi S."/>
            <person name="Serrano A."/>
            <person name="Linde D."/>
            <person name="Babiker R."/>
            <person name="Drula E."/>
            <person name="Ayuso-Fernandez I."/>
            <person name="Pacheco R."/>
            <person name="Padilla G."/>
            <person name="Ferreira P."/>
            <person name="Barriuso J."/>
            <person name="Kellner H."/>
            <person name="Castanera R."/>
            <person name="Alfaro M."/>
            <person name="Ramirez L."/>
            <person name="Pisabarro A.G."/>
            <person name="Kuo A."/>
            <person name="Tritt A."/>
            <person name="Lipzen A."/>
            <person name="He G."/>
            <person name="Yan M."/>
            <person name="Ng V."/>
            <person name="Cullen D."/>
            <person name="Martin F."/>
            <person name="Rosso M.-N."/>
            <person name="Henrissat B."/>
            <person name="Hibbett D."/>
            <person name="Martinez A.T."/>
            <person name="Grigoriev I.V."/>
        </authorList>
    </citation>
    <scope>NUCLEOTIDE SEQUENCE</scope>
    <source>
        <strain evidence="17">ATCC 90797</strain>
    </source>
</reference>
<evidence type="ECO:0000256" key="8">
    <source>
        <dbReference type="ARBA" id="ARBA00022989"/>
    </source>
</evidence>
<evidence type="ECO:0000256" key="2">
    <source>
        <dbReference type="ARBA" id="ARBA00006278"/>
    </source>
</evidence>
<dbReference type="InterPro" id="IPR017938">
    <property type="entry name" value="Riboflavin_synthase-like_b-brl"/>
</dbReference>
<dbReference type="GO" id="GO:0015677">
    <property type="term" value="P:copper ion import"/>
    <property type="evidence" value="ECO:0007669"/>
    <property type="project" value="TreeGrafter"/>
</dbReference>
<dbReference type="Gene3D" id="3.40.50.80">
    <property type="entry name" value="Nucleotide-binding domain of ferredoxin-NADP reductase (FNR) module"/>
    <property type="match status" value="1"/>
</dbReference>
<dbReference type="AlphaFoldDB" id="A0A9P5ZSL6"/>
<dbReference type="EMBL" id="MU154582">
    <property type="protein sequence ID" value="KAF9493692.1"/>
    <property type="molecule type" value="Genomic_DNA"/>
</dbReference>
<evidence type="ECO:0000256" key="15">
    <source>
        <dbReference type="SAM" id="Phobius"/>
    </source>
</evidence>
<dbReference type="InterPro" id="IPR051410">
    <property type="entry name" value="Ferric/Cupric_Reductase"/>
</dbReference>
<name>A0A9P5ZSL6_PLEER</name>
<proteinExistence type="inferred from homology"/>
<evidence type="ECO:0000313" key="18">
    <source>
        <dbReference type="Proteomes" id="UP000807025"/>
    </source>
</evidence>
<dbReference type="GO" id="GO:0006826">
    <property type="term" value="P:iron ion transport"/>
    <property type="evidence" value="ECO:0007669"/>
    <property type="project" value="TreeGrafter"/>
</dbReference>
<feature type="transmembrane region" description="Helical" evidence="15">
    <location>
        <begin position="197"/>
        <end position="216"/>
    </location>
</feature>
<feature type="transmembrane region" description="Helical" evidence="15">
    <location>
        <begin position="311"/>
        <end position="328"/>
    </location>
</feature>
<keyword evidence="4" id="KW-0813">Transport</keyword>
<keyword evidence="7" id="KW-0249">Electron transport</keyword>
<feature type="domain" description="FAD-binding FR-type" evidence="16">
    <location>
        <begin position="323"/>
        <end position="450"/>
    </location>
</feature>
<keyword evidence="11 15" id="KW-0472">Membrane</keyword>
<evidence type="ECO:0000256" key="11">
    <source>
        <dbReference type="ARBA" id="ARBA00023136"/>
    </source>
</evidence>
<keyword evidence="6 15" id="KW-0812">Transmembrane</keyword>
<dbReference type="GO" id="GO:0005886">
    <property type="term" value="C:plasma membrane"/>
    <property type="evidence" value="ECO:0007669"/>
    <property type="project" value="UniProtKB-SubCell"/>
</dbReference>
<evidence type="ECO:0000259" key="16">
    <source>
        <dbReference type="PROSITE" id="PS51384"/>
    </source>
</evidence>
<keyword evidence="12" id="KW-0325">Glycoprotein</keyword>
<dbReference type="Pfam" id="PF08030">
    <property type="entry name" value="NAD_binding_6"/>
    <property type="match status" value="1"/>
</dbReference>
<evidence type="ECO:0000256" key="10">
    <source>
        <dbReference type="ARBA" id="ARBA00023065"/>
    </source>
</evidence>
<dbReference type="OrthoDB" id="17725at2759"/>
<keyword evidence="10" id="KW-0406">Ion transport</keyword>
<dbReference type="SFLD" id="SFLDG01168">
    <property type="entry name" value="Ferric_reductase_subgroup_(FRE"/>
    <property type="match status" value="1"/>
</dbReference>
<dbReference type="SFLD" id="SFLDS00052">
    <property type="entry name" value="Ferric_Reductase_Domain"/>
    <property type="match status" value="1"/>
</dbReference>
<keyword evidence="18" id="KW-1185">Reference proteome</keyword>
<dbReference type="Pfam" id="PF01794">
    <property type="entry name" value="Ferric_reduct"/>
    <property type="match status" value="1"/>
</dbReference>
<dbReference type="SUPFAM" id="SSF63380">
    <property type="entry name" value="Riboflavin synthase domain-like"/>
    <property type="match status" value="1"/>
</dbReference>
<dbReference type="InterPro" id="IPR013112">
    <property type="entry name" value="FAD-bd_8"/>
</dbReference>
<dbReference type="InterPro" id="IPR039261">
    <property type="entry name" value="FNR_nucleotide-bd"/>
</dbReference>
<dbReference type="PANTHER" id="PTHR32361:SF9">
    <property type="entry name" value="FERRIC REDUCTASE TRANSMEMBRANE COMPONENT 3-RELATED"/>
    <property type="match status" value="1"/>
</dbReference>
<feature type="transmembrane region" description="Helical" evidence="15">
    <location>
        <begin position="157"/>
        <end position="177"/>
    </location>
</feature>
<feature type="transmembrane region" description="Helical" evidence="15">
    <location>
        <begin position="225"/>
        <end position="243"/>
    </location>
</feature>
<feature type="transmembrane region" description="Helical" evidence="15">
    <location>
        <begin position="33"/>
        <end position="53"/>
    </location>
</feature>
<evidence type="ECO:0000256" key="6">
    <source>
        <dbReference type="ARBA" id="ARBA00022692"/>
    </source>
</evidence>
<evidence type="ECO:0000256" key="14">
    <source>
        <dbReference type="SAM" id="MobiDB-lite"/>
    </source>
</evidence>
<protein>
    <recommendedName>
        <fullName evidence="3">ferric-chelate reductase (NADPH)</fullName>
        <ecNumber evidence="3">1.16.1.9</ecNumber>
    </recommendedName>
</protein>
<dbReference type="GO" id="GO:0006879">
    <property type="term" value="P:intracellular iron ion homeostasis"/>
    <property type="evidence" value="ECO:0007669"/>
    <property type="project" value="TreeGrafter"/>
</dbReference>
<dbReference type="Proteomes" id="UP000807025">
    <property type="component" value="Unassembled WGS sequence"/>
</dbReference>
<evidence type="ECO:0000313" key="17">
    <source>
        <dbReference type="EMBL" id="KAF9493692.1"/>
    </source>
</evidence>
<gene>
    <name evidence="17" type="ORF">BDN71DRAFT_1449928</name>
</gene>
<comment type="caution">
    <text evidence="17">The sequence shown here is derived from an EMBL/GenBank/DDBJ whole genome shotgun (WGS) entry which is preliminary data.</text>
</comment>
<dbReference type="Pfam" id="PF08022">
    <property type="entry name" value="FAD_binding_8"/>
    <property type="match status" value="1"/>
</dbReference>
<dbReference type="CDD" id="cd06186">
    <property type="entry name" value="NOX_Duox_like_FAD_NADP"/>
    <property type="match status" value="1"/>
</dbReference>
<comment type="similarity">
    <text evidence="2">Belongs to the ferric reductase (FRE) family.</text>
</comment>
<organism evidence="17 18">
    <name type="scientific">Pleurotus eryngii</name>
    <name type="common">Boletus of the steppes</name>
    <dbReference type="NCBI Taxonomy" id="5323"/>
    <lineage>
        <taxon>Eukaryota</taxon>
        <taxon>Fungi</taxon>
        <taxon>Dikarya</taxon>
        <taxon>Basidiomycota</taxon>
        <taxon>Agaricomycotina</taxon>
        <taxon>Agaricomycetes</taxon>
        <taxon>Agaricomycetidae</taxon>
        <taxon>Agaricales</taxon>
        <taxon>Pleurotineae</taxon>
        <taxon>Pleurotaceae</taxon>
        <taxon>Pleurotus</taxon>
    </lineage>
</organism>
<evidence type="ECO:0000256" key="7">
    <source>
        <dbReference type="ARBA" id="ARBA00022982"/>
    </source>
</evidence>
<evidence type="ECO:0000256" key="4">
    <source>
        <dbReference type="ARBA" id="ARBA00022448"/>
    </source>
</evidence>
<feature type="region of interest" description="Disordered" evidence="14">
    <location>
        <begin position="80"/>
        <end position="102"/>
    </location>
</feature>
<comment type="catalytic activity">
    <reaction evidence="13">
        <text>2 a Fe(II)-siderophore + NADP(+) + H(+) = 2 a Fe(III)-siderophore + NADPH</text>
        <dbReference type="Rhea" id="RHEA:28795"/>
        <dbReference type="Rhea" id="RHEA-COMP:11342"/>
        <dbReference type="Rhea" id="RHEA-COMP:11344"/>
        <dbReference type="ChEBI" id="CHEBI:15378"/>
        <dbReference type="ChEBI" id="CHEBI:29033"/>
        <dbReference type="ChEBI" id="CHEBI:29034"/>
        <dbReference type="ChEBI" id="CHEBI:57783"/>
        <dbReference type="ChEBI" id="CHEBI:58349"/>
        <dbReference type="EC" id="1.16.1.9"/>
    </reaction>
</comment>
<keyword evidence="8 15" id="KW-1133">Transmembrane helix</keyword>
<evidence type="ECO:0000256" key="3">
    <source>
        <dbReference type="ARBA" id="ARBA00012668"/>
    </source>
</evidence>
<feature type="transmembrane region" description="Helical" evidence="15">
    <location>
        <begin position="288"/>
        <end position="305"/>
    </location>
</feature>
<dbReference type="SUPFAM" id="SSF52343">
    <property type="entry name" value="Ferredoxin reductase-like, C-terminal NADP-linked domain"/>
    <property type="match status" value="1"/>
</dbReference>
<dbReference type="PROSITE" id="PS51384">
    <property type="entry name" value="FAD_FR"/>
    <property type="match status" value="1"/>
</dbReference>
<keyword evidence="5" id="KW-1003">Cell membrane</keyword>
<evidence type="ECO:0000256" key="13">
    <source>
        <dbReference type="ARBA" id="ARBA00048483"/>
    </source>
</evidence>
<feature type="compositionally biased region" description="Polar residues" evidence="14">
    <location>
        <begin position="91"/>
        <end position="100"/>
    </location>
</feature>
<evidence type="ECO:0000256" key="5">
    <source>
        <dbReference type="ARBA" id="ARBA00022475"/>
    </source>
</evidence>
<accession>A0A9P5ZSL6</accession>
<evidence type="ECO:0000256" key="9">
    <source>
        <dbReference type="ARBA" id="ARBA00023002"/>
    </source>
</evidence>
<sequence>MSLNPTTYWNVSSGEKFAGLDPSDFTARPGSDLAYHTDIFIIAVLALVVLCRFPRAFVRLTRASEWKNGYFFHHIPPSSPKPSIAVRRGPSQRSQRSAKTLVSDESDTVYDPTYLAYRERKGEPAPRNYPPHVAVCWPFLRSTVVFLRARVAPGFSIGQTLCLAVYFGVLAYCAFYKSSPFQDPVRAGFVAMSQLPVVFALATKNNLLGVLLGLGYEKLNFLHRFAGKMLVLAVNVHSVGYFYKWSAEGTFTQSIKLPMVVWGFVGLVCVDVLYVFSTPFWRQRAYNVFLSSHFIGFGLLLPACWFHKPVMVPYVLVTLAIYALDRLVRILKTRIKTATIRPIPELGLTRVEIPHLNAGWRAGQHVQLRVLSAGMGWTGWMEAHPFTIASCGANIGVGGAQEGLVLMCKKAGDWTNDLFELAKVGGYSERGVQRDVKVMVEGPYGGPGHAIWASYSAAVFIVGGSGITFALSAIQELIQKDLDGASRVKAIELVWIVQDPASLTPLLPMFNMMIQQSDRAPLRICVYYTRAPNMTFHKDLMHPSMSLSPGRPRMSRILEDVITRTVGLGAGDKDRLGHTGMLVACCGPVGLSDDMVKAVGNVEKVRRNQVGGIEVHEEYVHCSQSHASTVADWEWRFCQSFRMVASNFLQLNQP</sequence>
<dbReference type="InterPro" id="IPR013130">
    <property type="entry name" value="Fe3_Rdtase_TM_dom"/>
</dbReference>
<dbReference type="GO" id="GO:0052851">
    <property type="term" value="F:ferric-chelate reductase (NADPH) activity"/>
    <property type="evidence" value="ECO:0007669"/>
    <property type="project" value="UniProtKB-EC"/>
</dbReference>
<evidence type="ECO:0000256" key="1">
    <source>
        <dbReference type="ARBA" id="ARBA00004651"/>
    </source>
</evidence>
<comment type="subcellular location">
    <subcellularLocation>
        <location evidence="1">Cell membrane</location>
        <topology evidence="1">Multi-pass membrane protein</topology>
    </subcellularLocation>
</comment>